<accession>A0A2H3JK92</accession>
<evidence type="ECO:0000313" key="3">
    <source>
        <dbReference type="Proteomes" id="UP000218811"/>
    </source>
</evidence>
<dbReference type="EMBL" id="KB467974">
    <property type="protein sequence ID" value="PCH39219.1"/>
    <property type="molecule type" value="Genomic_DNA"/>
</dbReference>
<proteinExistence type="predicted"/>
<evidence type="ECO:0008006" key="4">
    <source>
        <dbReference type="Google" id="ProtNLM"/>
    </source>
</evidence>
<dbReference type="Proteomes" id="UP000218811">
    <property type="component" value="Unassembled WGS sequence"/>
</dbReference>
<keyword evidence="3" id="KW-1185">Reference proteome</keyword>
<protein>
    <recommendedName>
        <fullName evidence="4">MULE transposase domain-containing protein</fullName>
    </recommendedName>
</protein>
<reference evidence="2 3" key="1">
    <citation type="journal article" date="2012" name="Science">
        <title>The Paleozoic origin of enzymatic lignin decomposition reconstructed from 31 fungal genomes.</title>
        <authorList>
            <person name="Floudas D."/>
            <person name="Binder M."/>
            <person name="Riley R."/>
            <person name="Barry K."/>
            <person name="Blanchette R.A."/>
            <person name="Henrissat B."/>
            <person name="Martinez A.T."/>
            <person name="Otillar R."/>
            <person name="Spatafora J.W."/>
            <person name="Yadav J.S."/>
            <person name="Aerts A."/>
            <person name="Benoit I."/>
            <person name="Boyd A."/>
            <person name="Carlson A."/>
            <person name="Copeland A."/>
            <person name="Coutinho P.M."/>
            <person name="de Vries R.P."/>
            <person name="Ferreira P."/>
            <person name="Findley K."/>
            <person name="Foster B."/>
            <person name="Gaskell J."/>
            <person name="Glotzer D."/>
            <person name="Gorecki P."/>
            <person name="Heitman J."/>
            <person name="Hesse C."/>
            <person name="Hori C."/>
            <person name="Igarashi K."/>
            <person name="Jurgens J.A."/>
            <person name="Kallen N."/>
            <person name="Kersten P."/>
            <person name="Kohler A."/>
            <person name="Kuees U."/>
            <person name="Kumar T.K.A."/>
            <person name="Kuo A."/>
            <person name="LaButti K."/>
            <person name="Larrondo L.F."/>
            <person name="Lindquist E."/>
            <person name="Ling A."/>
            <person name="Lombard V."/>
            <person name="Lucas S."/>
            <person name="Lundell T."/>
            <person name="Martin R."/>
            <person name="McLaughlin D.J."/>
            <person name="Morgenstern I."/>
            <person name="Morin E."/>
            <person name="Murat C."/>
            <person name="Nagy L.G."/>
            <person name="Nolan M."/>
            <person name="Ohm R.A."/>
            <person name="Patyshakuliyeva A."/>
            <person name="Rokas A."/>
            <person name="Ruiz-Duenas F.J."/>
            <person name="Sabat G."/>
            <person name="Salamov A."/>
            <person name="Samejima M."/>
            <person name="Schmutz J."/>
            <person name="Slot J.C."/>
            <person name="St John F."/>
            <person name="Stenlid J."/>
            <person name="Sun H."/>
            <person name="Sun S."/>
            <person name="Syed K."/>
            <person name="Tsang A."/>
            <person name="Wiebenga A."/>
            <person name="Young D."/>
            <person name="Pisabarro A."/>
            <person name="Eastwood D.C."/>
            <person name="Martin F."/>
            <person name="Cullen D."/>
            <person name="Grigoriev I.V."/>
            <person name="Hibbett D.S."/>
        </authorList>
    </citation>
    <scope>NUCLEOTIDE SEQUENCE [LARGE SCALE GENOMIC DNA]</scope>
    <source>
        <strain evidence="2 3">MD-104</strain>
    </source>
</reference>
<feature type="coiled-coil region" evidence="1">
    <location>
        <begin position="334"/>
        <end position="361"/>
    </location>
</feature>
<organism evidence="2 3">
    <name type="scientific">Wolfiporia cocos (strain MD-104)</name>
    <name type="common">Brown rot fungus</name>
    <dbReference type="NCBI Taxonomy" id="742152"/>
    <lineage>
        <taxon>Eukaryota</taxon>
        <taxon>Fungi</taxon>
        <taxon>Dikarya</taxon>
        <taxon>Basidiomycota</taxon>
        <taxon>Agaricomycotina</taxon>
        <taxon>Agaricomycetes</taxon>
        <taxon>Polyporales</taxon>
        <taxon>Phaeolaceae</taxon>
        <taxon>Wolfiporia</taxon>
    </lineage>
</organism>
<gene>
    <name evidence="2" type="ORF">WOLCODRAFT_147045</name>
</gene>
<dbReference type="OrthoDB" id="2751380at2759"/>
<evidence type="ECO:0000313" key="2">
    <source>
        <dbReference type="EMBL" id="PCH39219.1"/>
    </source>
</evidence>
<evidence type="ECO:0000256" key="1">
    <source>
        <dbReference type="SAM" id="Coils"/>
    </source>
</evidence>
<name>A0A2H3JK92_WOLCO</name>
<keyword evidence="1" id="KW-0175">Coiled coil</keyword>
<sequence length="385" mass="44500">MDWIGKVLVLLRFLCDACPLIVRCITSMYLAIDYTFKRVRGELDEWEVASFSEQYKRRLSLASLYCNRQTEDAFYQLFTEFADAVQRVTGRSLKMLPFHNEGTLRCFVLDAEVAQAQGLGRWLLTINNPAISGIATSDPLEIVQYVMKTCRVHFERNIDDLPNAIPKSVIARLKSIIGMCSANDIQSWHEFCMNSPYEAVKNDLLLTNLIQDWYQQKVTHPWILPSINRFLSRIDAASWDLTPSHTNIVETAHASRNRETAIQKPILEAIILLFHLYSARERDNVAVRELQLITEQCVMPKRWNGVAECEKFSMQRQSWNHAKKGARNQDLASLGELQSQHTDLKEKIEQSLQVQKDLEQQQCDTAQAPLLRKEVENEKEWRRGL</sequence>
<dbReference type="AlphaFoldDB" id="A0A2H3JK92"/>